<dbReference type="Proteomes" id="UP001206925">
    <property type="component" value="Unassembled WGS sequence"/>
</dbReference>
<evidence type="ECO:0000313" key="3">
    <source>
        <dbReference type="Proteomes" id="UP001206925"/>
    </source>
</evidence>
<keyword evidence="1" id="KW-0175">Coiled coil</keyword>
<reference evidence="2" key="1">
    <citation type="submission" date="2022-06" db="EMBL/GenBank/DDBJ databases">
        <title>Uncovering the hologenomic basis of an extraordinary plant invasion.</title>
        <authorList>
            <person name="Bieker V.C."/>
            <person name="Martin M.D."/>
            <person name="Gilbert T."/>
            <person name="Hodgins K."/>
            <person name="Battlay P."/>
            <person name="Petersen B."/>
            <person name="Wilson J."/>
        </authorList>
    </citation>
    <scope>NUCLEOTIDE SEQUENCE</scope>
    <source>
        <strain evidence="2">AA19_3_7</strain>
        <tissue evidence="2">Leaf</tissue>
    </source>
</reference>
<evidence type="ECO:0000313" key="2">
    <source>
        <dbReference type="EMBL" id="KAI7750637.1"/>
    </source>
</evidence>
<comment type="caution">
    <text evidence="2">The sequence shown here is derived from an EMBL/GenBank/DDBJ whole genome shotgun (WGS) entry which is preliminary data.</text>
</comment>
<keyword evidence="3" id="KW-1185">Reference proteome</keyword>
<dbReference type="AlphaFoldDB" id="A0AAD5D056"/>
<feature type="coiled-coil region" evidence="1">
    <location>
        <begin position="128"/>
        <end position="165"/>
    </location>
</feature>
<gene>
    <name evidence="2" type="ORF">M8C21_007962</name>
</gene>
<protein>
    <submittedName>
        <fullName evidence="2">Uncharacterized protein</fullName>
    </submittedName>
</protein>
<accession>A0AAD5D056</accession>
<name>A0AAD5D056_AMBAR</name>
<feature type="non-terminal residue" evidence="2">
    <location>
        <position position="1"/>
    </location>
</feature>
<sequence>GCEFGQEEEEEKVEVGCSCEESKSGCLEMTKRKKNDGTKVGVLHPTGRGCSEWRQTEKIHFDSFKDKSKLDIHIIPHIAINTYNILKHQGNLHAPLQRAVNLTMTAVMIIVEVDDGYVAVGHRGDGARKRRKRDVAELQQALADYQEQENAMLQVEQEQKLIEDARRYADC</sequence>
<dbReference type="EMBL" id="JAMZMK010006107">
    <property type="protein sequence ID" value="KAI7750637.1"/>
    <property type="molecule type" value="Genomic_DNA"/>
</dbReference>
<organism evidence="2 3">
    <name type="scientific">Ambrosia artemisiifolia</name>
    <name type="common">Common ragweed</name>
    <dbReference type="NCBI Taxonomy" id="4212"/>
    <lineage>
        <taxon>Eukaryota</taxon>
        <taxon>Viridiplantae</taxon>
        <taxon>Streptophyta</taxon>
        <taxon>Embryophyta</taxon>
        <taxon>Tracheophyta</taxon>
        <taxon>Spermatophyta</taxon>
        <taxon>Magnoliopsida</taxon>
        <taxon>eudicotyledons</taxon>
        <taxon>Gunneridae</taxon>
        <taxon>Pentapetalae</taxon>
        <taxon>asterids</taxon>
        <taxon>campanulids</taxon>
        <taxon>Asterales</taxon>
        <taxon>Asteraceae</taxon>
        <taxon>Asteroideae</taxon>
        <taxon>Heliantheae alliance</taxon>
        <taxon>Heliantheae</taxon>
        <taxon>Ambrosia</taxon>
    </lineage>
</organism>
<proteinExistence type="predicted"/>
<evidence type="ECO:0000256" key="1">
    <source>
        <dbReference type="SAM" id="Coils"/>
    </source>
</evidence>